<evidence type="ECO:0000259" key="12">
    <source>
        <dbReference type="Pfam" id="PF12019"/>
    </source>
</evidence>
<evidence type="ECO:0000313" key="14">
    <source>
        <dbReference type="Proteomes" id="UP001171945"/>
    </source>
</evidence>
<feature type="transmembrane region" description="Helical" evidence="11">
    <location>
        <begin position="12"/>
        <end position="34"/>
    </location>
</feature>
<reference evidence="13" key="1">
    <citation type="submission" date="2023-06" db="EMBL/GenBank/DDBJ databases">
        <title>Uncultivated large filamentous bacteria from sulfidic sediments reveal new species and different genomic features in energy metabolism and defense.</title>
        <authorList>
            <person name="Fonseca A."/>
        </authorList>
    </citation>
    <scope>NUCLEOTIDE SEQUENCE</scope>
    <source>
        <strain evidence="13">HSG4</strain>
    </source>
</reference>
<keyword evidence="4" id="KW-0488">Methylation</keyword>
<evidence type="ECO:0000256" key="5">
    <source>
        <dbReference type="ARBA" id="ARBA00022519"/>
    </source>
</evidence>
<dbReference type="InterPro" id="IPR049875">
    <property type="entry name" value="TypeII_GspH"/>
</dbReference>
<dbReference type="InterPro" id="IPR022346">
    <property type="entry name" value="T2SS_GspH"/>
</dbReference>
<keyword evidence="8 11" id="KW-0472">Membrane</keyword>
<keyword evidence="3" id="KW-1003">Cell membrane</keyword>
<dbReference type="PRINTS" id="PR00885">
    <property type="entry name" value="BCTERIALGSPH"/>
</dbReference>
<comment type="caution">
    <text evidence="13">The sequence shown here is derived from an EMBL/GenBank/DDBJ whole genome shotgun (WGS) entry which is preliminary data.</text>
</comment>
<keyword evidence="14" id="KW-1185">Reference proteome</keyword>
<evidence type="ECO:0000256" key="2">
    <source>
        <dbReference type="ARBA" id="ARBA00021549"/>
    </source>
</evidence>
<evidence type="ECO:0000313" key="13">
    <source>
        <dbReference type="EMBL" id="MDM8561980.1"/>
    </source>
</evidence>
<feature type="domain" description="General secretion pathway GspH" evidence="12">
    <location>
        <begin position="46"/>
        <end position="160"/>
    </location>
</feature>
<evidence type="ECO:0000256" key="1">
    <source>
        <dbReference type="ARBA" id="ARBA00004377"/>
    </source>
</evidence>
<accession>A0ABT7VQP6</accession>
<dbReference type="EMBL" id="JAUCGM010000032">
    <property type="protein sequence ID" value="MDM8561980.1"/>
    <property type="molecule type" value="Genomic_DNA"/>
</dbReference>
<evidence type="ECO:0000256" key="8">
    <source>
        <dbReference type="ARBA" id="ARBA00023136"/>
    </source>
</evidence>
<evidence type="ECO:0000256" key="9">
    <source>
        <dbReference type="ARBA" id="ARBA00025772"/>
    </source>
</evidence>
<dbReference type="Pfam" id="PF07963">
    <property type="entry name" value="N_methyl"/>
    <property type="match status" value="1"/>
</dbReference>
<evidence type="ECO:0000256" key="3">
    <source>
        <dbReference type="ARBA" id="ARBA00022475"/>
    </source>
</evidence>
<comment type="similarity">
    <text evidence="9">Belongs to the GSP H family.</text>
</comment>
<evidence type="ECO:0000256" key="6">
    <source>
        <dbReference type="ARBA" id="ARBA00022692"/>
    </source>
</evidence>
<keyword evidence="5" id="KW-0997">Cell inner membrane</keyword>
<sequence>MFRLPYKVNGFTLIEIMVVMVIISVILTFTTLSIGDGGLSQKLEQEAQRLASLLTMASQEAIMQSKEMGISFENDRYHFYVLQEQQWRQLTDDIFRPRKLPSGIQLELNLEDQPIILNEEIKKNVPHLLLLSSGEFTPFEIIFSVSFNNTSYQLTGSATGKMCLQYQKNKDLHY</sequence>
<dbReference type="NCBIfam" id="TIGR01708">
    <property type="entry name" value="typeII_sec_gspH"/>
    <property type="match status" value="1"/>
</dbReference>
<dbReference type="SUPFAM" id="SSF54523">
    <property type="entry name" value="Pili subunits"/>
    <property type="match status" value="1"/>
</dbReference>
<dbReference type="Pfam" id="PF12019">
    <property type="entry name" value="GspH"/>
    <property type="match status" value="1"/>
</dbReference>
<protein>
    <recommendedName>
        <fullName evidence="2">Type II secretion system protein H</fullName>
    </recommendedName>
    <alternativeName>
        <fullName evidence="10">General secretion pathway protein H</fullName>
    </alternativeName>
</protein>
<dbReference type="NCBIfam" id="TIGR02532">
    <property type="entry name" value="IV_pilin_GFxxxE"/>
    <property type="match status" value="1"/>
</dbReference>
<keyword evidence="7 11" id="KW-1133">Transmembrane helix</keyword>
<evidence type="ECO:0000256" key="4">
    <source>
        <dbReference type="ARBA" id="ARBA00022481"/>
    </source>
</evidence>
<proteinExistence type="inferred from homology"/>
<dbReference type="InterPro" id="IPR045584">
    <property type="entry name" value="Pilin-like"/>
</dbReference>
<name>A0ABT7VQP6_9GAMM</name>
<evidence type="ECO:0000256" key="7">
    <source>
        <dbReference type="ARBA" id="ARBA00022989"/>
    </source>
</evidence>
<dbReference type="InterPro" id="IPR012902">
    <property type="entry name" value="N_methyl_site"/>
</dbReference>
<organism evidence="13 14">
    <name type="scientific">Candidatus Marithioploca araucensis</name>
    <dbReference type="NCBI Taxonomy" id="70273"/>
    <lineage>
        <taxon>Bacteria</taxon>
        <taxon>Pseudomonadati</taxon>
        <taxon>Pseudomonadota</taxon>
        <taxon>Gammaproteobacteria</taxon>
        <taxon>Thiotrichales</taxon>
        <taxon>Thiotrichaceae</taxon>
        <taxon>Candidatus Marithioploca</taxon>
    </lineage>
</organism>
<comment type="subcellular location">
    <subcellularLocation>
        <location evidence="1">Cell inner membrane</location>
        <topology evidence="1">Single-pass membrane protein</topology>
    </subcellularLocation>
</comment>
<dbReference type="InterPro" id="IPR002416">
    <property type="entry name" value="T2SS_protein-GspH"/>
</dbReference>
<dbReference type="Gene3D" id="3.55.40.10">
    <property type="entry name" value="minor pseudopilin epsh domain"/>
    <property type="match status" value="1"/>
</dbReference>
<gene>
    <name evidence="13" type="primary">gspH</name>
    <name evidence="13" type="ORF">QUF54_01340</name>
</gene>
<keyword evidence="6 11" id="KW-0812">Transmembrane</keyword>
<evidence type="ECO:0000256" key="11">
    <source>
        <dbReference type="SAM" id="Phobius"/>
    </source>
</evidence>
<dbReference type="Proteomes" id="UP001171945">
    <property type="component" value="Unassembled WGS sequence"/>
</dbReference>
<evidence type="ECO:0000256" key="10">
    <source>
        <dbReference type="ARBA" id="ARBA00030775"/>
    </source>
</evidence>